<keyword evidence="1" id="KW-1133">Transmembrane helix</keyword>
<dbReference type="EMBL" id="MAAF01000091">
    <property type="protein sequence ID" value="OUR77126.1"/>
    <property type="molecule type" value="Genomic_DNA"/>
</dbReference>
<gene>
    <name evidence="2" type="ORF">A9Q75_15485</name>
</gene>
<keyword evidence="1" id="KW-0812">Transmembrane</keyword>
<dbReference type="Proteomes" id="UP000243053">
    <property type="component" value="Unassembled WGS sequence"/>
</dbReference>
<feature type="transmembrane region" description="Helical" evidence="1">
    <location>
        <begin position="115"/>
        <end position="133"/>
    </location>
</feature>
<accession>A0A1Y5E6P5</accession>
<sequence length="191" mass="21017">MTFKNKAIELANEAKNSAEKLSKEVQQSQAFEQVKSTLAETKEKASAIDTSGLKLMNFFAVFSLVALLISTFFPLANVMGNSLPLSEVTPTWLYVITALALCSHLFGAKQIISRGLIIFLLAAISLTIFQQVSDMLQVFGAPRSRDLMRLATEVLGAGFYLFIVSCILVIVTALKPGYKANNEFWSKLIQK</sequence>
<reference evidence="3" key="1">
    <citation type="journal article" date="2017" name="Proc. Natl. Acad. Sci. U.S.A.">
        <title>Simulation of Deepwater Horizon oil plume reveals substrate specialization within a complex community of hydrocarbon degraders.</title>
        <authorList>
            <person name="Hu P."/>
            <person name="Dubinsky E.A."/>
            <person name="Probst A.J."/>
            <person name="Wang J."/>
            <person name="Sieber C.M.K."/>
            <person name="Tom L.M."/>
            <person name="Gardinali P."/>
            <person name="Banfield J.F."/>
            <person name="Atlas R.M."/>
            <person name="Andersen G.L."/>
        </authorList>
    </citation>
    <scope>NUCLEOTIDE SEQUENCE [LARGE SCALE GENOMIC DNA]</scope>
</reference>
<proteinExistence type="predicted"/>
<feature type="transmembrane region" description="Helical" evidence="1">
    <location>
        <begin position="91"/>
        <end position="108"/>
    </location>
</feature>
<evidence type="ECO:0000313" key="3">
    <source>
        <dbReference type="Proteomes" id="UP000243053"/>
    </source>
</evidence>
<feature type="transmembrane region" description="Helical" evidence="1">
    <location>
        <begin position="58"/>
        <end position="79"/>
    </location>
</feature>
<evidence type="ECO:0000313" key="2">
    <source>
        <dbReference type="EMBL" id="OUR77126.1"/>
    </source>
</evidence>
<evidence type="ECO:0000256" key="1">
    <source>
        <dbReference type="SAM" id="Phobius"/>
    </source>
</evidence>
<feature type="transmembrane region" description="Helical" evidence="1">
    <location>
        <begin position="153"/>
        <end position="174"/>
    </location>
</feature>
<keyword evidence="1" id="KW-0472">Membrane</keyword>
<organism evidence="2 3">
    <name type="scientific">Colwellia psychrerythraea</name>
    <name type="common">Vibrio psychroerythus</name>
    <dbReference type="NCBI Taxonomy" id="28229"/>
    <lineage>
        <taxon>Bacteria</taxon>
        <taxon>Pseudomonadati</taxon>
        <taxon>Pseudomonadota</taxon>
        <taxon>Gammaproteobacteria</taxon>
        <taxon>Alteromonadales</taxon>
        <taxon>Colwelliaceae</taxon>
        <taxon>Colwellia</taxon>
    </lineage>
</organism>
<name>A0A1Y5E6P5_COLPS</name>
<dbReference type="AlphaFoldDB" id="A0A1Y5E6P5"/>
<comment type="caution">
    <text evidence="2">The sequence shown here is derived from an EMBL/GenBank/DDBJ whole genome shotgun (WGS) entry which is preliminary data.</text>
</comment>
<protein>
    <submittedName>
        <fullName evidence="2">Uncharacterized protein</fullName>
    </submittedName>
</protein>